<dbReference type="KEGG" id="ncb:C0V82_15010"/>
<dbReference type="PROSITE" id="PS50977">
    <property type="entry name" value="HTH_TETR_2"/>
    <property type="match status" value="1"/>
</dbReference>
<dbReference type="GO" id="GO:0000976">
    <property type="term" value="F:transcription cis-regulatory region binding"/>
    <property type="evidence" value="ECO:0007669"/>
    <property type="project" value="TreeGrafter"/>
</dbReference>
<sequence length="277" mass="30559">MDLPLRQPCGMMGLQDGWRGLVRPVKYEQPFDTDSRCPGKGWFRANWGRSRMKAGADTAVETDAAGGRQDTKEVILDAAEKLFAEKSYSAVSLRELTQAAGVNLAAVNYHFGSKDALLIALFRRGAIELNRARARLLREAEERAGGGTPPVREIVAALVLPAIRYSFTSTRLALYNQFVAFARGDGPAEAREMLDKEVGHLQRFALSLARALPHLPQHEVYWRLHFAMGVQHSLYTDMKRLETLSGGLCQLDDLEAVAARVIDYVTAGLEAPFTAKG</sequence>
<evidence type="ECO:0000313" key="5">
    <source>
        <dbReference type="Proteomes" id="UP000234752"/>
    </source>
</evidence>
<dbReference type="Gene3D" id="1.10.357.10">
    <property type="entry name" value="Tetracycline Repressor, domain 2"/>
    <property type="match status" value="1"/>
</dbReference>
<dbReference type="Proteomes" id="UP000234752">
    <property type="component" value="Chromosome eg_1"/>
</dbReference>
<dbReference type="AlphaFoldDB" id="A0A2K9NEH9"/>
<reference evidence="4 5" key="1">
    <citation type="submission" date="2017-12" db="EMBL/GenBank/DDBJ databases">
        <title>Genomes of bacteria within cyanobacterial aggregates.</title>
        <authorList>
            <person name="Cai H."/>
        </authorList>
    </citation>
    <scope>NUCLEOTIDE SEQUENCE [LARGE SCALE GENOMIC DNA]</scope>
    <source>
        <strain evidence="4 5">TH16</strain>
    </source>
</reference>
<dbReference type="InterPro" id="IPR041586">
    <property type="entry name" value="PsrA_TetR_C"/>
</dbReference>
<evidence type="ECO:0000256" key="2">
    <source>
        <dbReference type="PROSITE-ProRule" id="PRU00335"/>
    </source>
</evidence>
<keyword evidence="1 2" id="KW-0238">DNA-binding</keyword>
<keyword evidence="5" id="KW-1185">Reference proteome</keyword>
<dbReference type="InterPro" id="IPR050109">
    <property type="entry name" value="HTH-type_TetR-like_transc_reg"/>
</dbReference>
<dbReference type="Pfam" id="PF17939">
    <property type="entry name" value="TetR_C_30"/>
    <property type="match status" value="1"/>
</dbReference>
<name>A0A2K9NEH9_9PROT</name>
<dbReference type="SUPFAM" id="SSF46689">
    <property type="entry name" value="Homeodomain-like"/>
    <property type="match status" value="1"/>
</dbReference>
<dbReference type="SUPFAM" id="SSF48498">
    <property type="entry name" value="Tetracyclin repressor-like, C-terminal domain"/>
    <property type="match status" value="1"/>
</dbReference>
<protein>
    <submittedName>
        <fullName evidence="4">TetR/AcrR family transcriptional regulator</fullName>
    </submittedName>
</protein>
<dbReference type="PROSITE" id="PS01081">
    <property type="entry name" value="HTH_TETR_1"/>
    <property type="match status" value="1"/>
</dbReference>
<evidence type="ECO:0000313" key="4">
    <source>
        <dbReference type="EMBL" id="AUN31402.1"/>
    </source>
</evidence>
<accession>A0A2K9NEH9</accession>
<dbReference type="GO" id="GO:0003700">
    <property type="term" value="F:DNA-binding transcription factor activity"/>
    <property type="evidence" value="ECO:0007669"/>
    <property type="project" value="TreeGrafter"/>
</dbReference>
<dbReference type="PRINTS" id="PR00455">
    <property type="entry name" value="HTHTETR"/>
</dbReference>
<evidence type="ECO:0000256" key="1">
    <source>
        <dbReference type="ARBA" id="ARBA00023125"/>
    </source>
</evidence>
<gene>
    <name evidence="4" type="ORF">C0V82_15010</name>
</gene>
<dbReference type="PANTHER" id="PTHR30055:SF235">
    <property type="entry name" value="TRANSCRIPTIONAL REGULATORY PROTEIN"/>
    <property type="match status" value="1"/>
</dbReference>
<dbReference type="PANTHER" id="PTHR30055">
    <property type="entry name" value="HTH-TYPE TRANSCRIPTIONAL REGULATOR RUTR"/>
    <property type="match status" value="1"/>
</dbReference>
<dbReference type="Pfam" id="PF00440">
    <property type="entry name" value="TetR_N"/>
    <property type="match status" value="1"/>
</dbReference>
<feature type="domain" description="HTH tetR-type" evidence="3">
    <location>
        <begin position="69"/>
        <end position="129"/>
    </location>
</feature>
<dbReference type="EMBL" id="CP025611">
    <property type="protein sequence ID" value="AUN31402.1"/>
    <property type="molecule type" value="Genomic_DNA"/>
</dbReference>
<dbReference type="InterPro" id="IPR001647">
    <property type="entry name" value="HTH_TetR"/>
</dbReference>
<feature type="DNA-binding region" description="H-T-H motif" evidence="2">
    <location>
        <begin position="92"/>
        <end position="111"/>
    </location>
</feature>
<proteinExistence type="predicted"/>
<organism evidence="4 5">
    <name type="scientific">Niveispirillum cyanobacteriorum</name>
    <dbReference type="NCBI Taxonomy" id="1612173"/>
    <lineage>
        <taxon>Bacteria</taxon>
        <taxon>Pseudomonadati</taxon>
        <taxon>Pseudomonadota</taxon>
        <taxon>Alphaproteobacteria</taxon>
        <taxon>Rhodospirillales</taxon>
        <taxon>Azospirillaceae</taxon>
        <taxon>Niveispirillum</taxon>
    </lineage>
</organism>
<dbReference type="InterPro" id="IPR023772">
    <property type="entry name" value="DNA-bd_HTH_TetR-type_CS"/>
</dbReference>
<evidence type="ECO:0000259" key="3">
    <source>
        <dbReference type="PROSITE" id="PS50977"/>
    </source>
</evidence>
<dbReference type="InterPro" id="IPR036271">
    <property type="entry name" value="Tet_transcr_reg_TetR-rel_C_sf"/>
</dbReference>
<dbReference type="InterPro" id="IPR009057">
    <property type="entry name" value="Homeodomain-like_sf"/>
</dbReference>